<organism evidence="1 2">
    <name type="scientific">Lactuca virosa</name>
    <dbReference type="NCBI Taxonomy" id="75947"/>
    <lineage>
        <taxon>Eukaryota</taxon>
        <taxon>Viridiplantae</taxon>
        <taxon>Streptophyta</taxon>
        <taxon>Embryophyta</taxon>
        <taxon>Tracheophyta</taxon>
        <taxon>Spermatophyta</taxon>
        <taxon>Magnoliopsida</taxon>
        <taxon>eudicotyledons</taxon>
        <taxon>Gunneridae</taxon>
        <taxon>Pentapetalae</taxon>
        <taxon>asterids</taxon>
        <taxon>campanulids</taxon>
        <taxon>Asterales</taxon>
        <taxon>Asteraceae</taxon>
        <taxon>Cichorioideae</taxon>
        <taxon>Cichorieae</taxon>
        <taxon>Lactucinae</taxon>
        <taxon>Lactuca</taxon>
    </lineage>
</organism>
<dbReference type="EMBL" id="CAKMRJ010004445">
    <property type="protein sequence ID" value="CAH1438844.1"/>
    <property type="molecule type" value="Genomic_DNA"/>
</dbReference>
<evidence type="ECO:0000313" key="1">
    <source>
        <dbReference type="EMBL" id="CAH1438844.1"/>
    </source>
</evidence>
<accession>A0AAU9NLS9</accession>
<protein>
    <submittedName>
        <fullName evidence="1">Uncharacterized protein</fullName>
    </submittedName>
</protein>
<comment type="caution">
    <text evidence="1">The sequence shown here is derived from an EMBL/GenBank/DDBJ whole genome shotgun (WGS) entry which is preliminary data.</text>
</comment>
<gene>
    <name evidence="1" type="ORF">LVIROSA_LOCUS25079</name>
</gene>
<proteinExistence type="predicted"/>
<name>A0AAU9NLS9_9ASTR</name>
<dbReference type="Proteomes" id="UP001157418">
    <property type="component" value="Unassembled WGS sequence"/>
</dbReference>
<dbReference type="AlphaFoldDB" id="A0AAU9NLS9"/>
<keyword evidence="2" id="KW-1185">Reference proteome</keyword>
<reference evidence="1 2" key="1">
    <citation type="submission" date="2022-01" db="EMBL/GenBank/DDBJ databases">
        <authorList>
            <person name="Xiong W."/>
            <person name="Schranz E."/>
        </authorList>
    </citation>
    <scope>NUCLEOTIDE SEQUENCE [LARGE SCALE GENOMIC DNA]</scope>
</reference>
<evidence type="ECO:0000313" key="2">
    <source>
        <dbReference type="Proteomes" id="UP001157418"/>
    </source>
</evidence>
<sequence>MEKFQTTYNPNTTTTNEAMKSLGNLFKNEKTKLQEIHTGLKTDHEAFQTSVSSQISKLQEELEKESALKETLAIKTEEVKELGVKLNTSENRSMICYLRGQSCEAVSLFLLACSQISLRPGTP</sequence>